<dbReference type="Pfam" id="PF08494">
    <property type="entry name" value="DEAD_assoc"/>
    <property type="match status" value="1"/>
</dbReference>
<feature type="domain" description="Lhr-like DEAD/H associated" evidence="2">
    <location>
        <begin position="47"/>
        <end position="170"/>
    </location>
</feature>
<evidence type="ECO:0000259" key="2">
    <source>
        <dbReference type="Pfam" id="PF08494"/>
    </source>
</evidence>
<dbReference type="PANTHER" id="PTHR47962">
    <property type="entry name" value="ATP-DEPENDENT HELICASE LHR-RELATED-RELATED"/>
    <property type="match status" value="1"/>
</dbReference>
<protein>
    <recommendedName>
        <fullName evidence="2">Lhr-like DEAD/H associated domain-containing protein</fullName>
    </recommendedName>
</protein>
<dbReference type="Proteomes" id="UP001321421">
    <property type="component" value="Chromosome"/>
</dbReference>
<accession>A0ABM8H9B4</accession>
<evidence type="ECO:0000256" key="1">
    <source>
        <dbReference type="SAM" id="MobiDB-lite"/>
    </source>
</evidence>
<dbReference type="PANTHER" id="PTHR47962:SF5">
    <property type="entry name" value="ATP-DEPENDENT HELICASE LHR-RELATED"/>
    <property type="match status" value="1"/>
</dbReference>
<reference evidence="4" key="1">
    <citation type="journal article" date="2019" name="Int. J. Syst. Evol. Microbiol.">
        <title>The Global Catalogue of Microorganisms (GCM) 10K type strain sequencing project: providing services to taxonomists for standard genome sequencing and annotation.</title>
        <authorList>
            <consortium name="The Broad Institute Genomics Platform"/>
            <consortium name="The Broad Institute Genome Sequencing Center for Infectious Disease"/>
            <person name="Wu L."/>
            <person name="Ma J."/>
        </authorList>
    </citation>
    <scope>NUCLEOTIDE SEQUENCE [LARGE SCALE GENOMIC DNA]</scope>
    <source>
        <strain evidence="4">NBRC 110608</strain>
    </source>
</reference>
<dbReference type="InterPro" id="IPR013701">
    <property type="entry name" value="Lhr-like_DEAD/DEAH_assoc"/>
</dbReference>
<dbReference type="EMBL" id="AP027735">
    <property type="protein sequence ID" value="BDZ57503.1"/>
    <property type="molecule type" value="Genomic_DNA"/>
</dbReference>
<dbReference type="InterPro" id="IPR052511">
    <property type="entry name" value="ATP-dep_Helicase"/>
</dbReference>
<keyword evidence="4" id="KW-1185">Reference proteome</keyword>
<sequence length="217" mass="23795">MGSFVRELGGLDDAKARDRVRRAGLDEWATDNLLAYLGEQREATGHLPHDRSIVIERFRDELGDWRVVIHSPFGSPVHAPWALGLAARLRERFGTEVQALHGDDGIVLRLLDFEVDQGVELDRELSALLLLDPDDVEQVVTDEIGGSALFASRFRECAARALLLPGATRGVGRRCGCSGSAPRSCCRWRVATRPSPSCSRRSASASRTSSTCPVWST</sequence>
<gene>
    <name evidence="3" type="ORF">GCM10025872_11600</name>
</gene>
<organism evidence="3 4">
    <name type="scientific">Barrientosiimonas endolithica</name>
    <dbReference type="NCBI Taxonomy" id="1535208"/>
    <lineage>
        <taxon>Bacteria</taxon>
        <taxon>Bacillati</taxon>
        <taxon>Actinomycetota</taxon>
        <taxon>Actinomycetes</taxon>
        <taxon>Micrococcales</taxon>
        <taxon>Dermacoccaceae</taxon>
        <taxon>Barrientosiimonas</taxon>
    </lineage>
</organism>
<name>A0ABM8H9B4_9MICO</name>
<feature type="region of interest" description="Disordered" evidence="1">
    <location>
        <begin position="196"/>
        <end position="217"/>
    </location>
</feature>
<evidence type="ECO:0000313" key="4">
    <source>
        <dbReference type="Proteomes" id="UP001321421"/>
    </source>
</evidence>
<proteinExistence type="predicted"/>
<evidence type="ECO:0000313" key="3">
    <source>
        <dbReference type="EMBL" id="BDZ57503.1"/>
    </source>
</evidence>